<dbReference type="EMBL" id="LLXZ01000222">
    <property type="protein sequence ID" value="KRQ93884.1"/>
    <property type="molecule type" value="Genomic_DNA"/>
</dbReference>
<protein>
    <submittedName>
        <fullName evidence="2">Uncharacterized protein</fullName>
    </submittedName>
</protein>
<organism evidence="2 3">
    <name type="scientific">Bradyrhizobium jicamae</name>
    <dbReference type="NCBI Taxonomy" id="280332"/>
    <lineage>
        <taxon>Bacteria</taxon>
        <taxon>Pseudomonadati</taxon>
        <taxon>Pseudomonadota</taxon>
        <taxon>Alphaproteobacteria</taxon>
        <taxon>Hyphomicrobiales</taxon>
        <taxon>Nitrobacteraceae</taxon>
        <taxon>Bradyrhizobium</taxon>
    </lineage>
</organism>
<dbReference type="STRING" id="280332.CQ12_30785"/>
<keyword evidence="1" id="KW-0472">Membrane</keyword>
<keyword evidence="1" id="KW-0812">Transmembrane</keyword>
<evidence type="ECO:0000256" key="1">
    <source>
        <dbReference type="SAM" id="Phobius"/>
    </source>
</evidence>
<evidence type="ECO:0000313" key="2">
    <source>
        <dbReference type="EMBL" id="KRQ93884.1"/>
    </source>
</evidence>
<feature type="transmembrane region" description="Helical" evidence="1">
    <location>
        <begin position="35"/>
        <end position="55"/>
    </location>
</feature>
<dbReference type="AlphaFoldDB" id="A0A0R3KKM4"/>
<gene>
    <name evidence="2" type="ORF">CQ12_30785</name>
</gene>
<dbReference type="Proteomes" id="UP000050863">
    <property type="component" value="Unassembled WGS sequence"/>
</dbReference>
<keyword evidence="3" id="KW-1185">Reference proteome</keyword>
<keyword evidence="1" id="KW-1133">Transmembrane helix</keyword>
<proteinExistence type="predicted"/>
<accession>A0A0R3KKM4</accession>
<sequence>MTQGCIIAVVVAALALCRRNHQRGVAVTRFEAFRTKMKVLFLVLAVCSLCSKAIVHACRHFNPPQPPIIGP</sequence>
<reference evidence="2 3" key="1">
    <citation type="submission" date="2014-03" db="EMBL/GenBank/DDBJ databases">
        <title>Bradyrhizobium valentinum sp. nov., isolated from effective nodules of Lupinus mariae-josephae, a lupine endemic of basic-lime soils in Eastern Spain.</title>
        <authorList>
            <person name="Duran D."/>
            <person name="Rey L."/>
            <person name="Navarro A."/>
            <person name="Busquets A."/>
            <person name="Imperial J."/>
            <person name="Ruiz-Argueso T."/>
        </authorList>
    </citation>
    <scope>NUCLEOTIDE SEQUENCE [LARGE SCALE GENOMIC DNA]</scope>
    <source>
        <strain evidence="2 3">PAC68</strain>
    </source>
</reference>
<evidence type="ECO:0000313" key="3">
    <source>
        <dbReference type="Proteomes" id="UP000050863"/>
    </source>
</evidence>
<comment type="caution">
    <text evidence="2">The sequence shown here is derived from an EMBL/GenBank/DDBJ whole genome shotgun (WGS) entry which is preliminary data.</text>
</comment>
<name>A0A0R3KKM4_9BRAD</name>